<organism evidence="1 2">
    <name type="scientific">Colletotrichum tamarilloi</name>
    <dbReference type="NCBI Taxonomy" id="1209934"/>
    <lineage>
        <taxon>Eukaryota</taxon>
        <taxon>Fungi</taxon>
        <taxon>Dikarya</taxon>
        <taxon>Ascomycota</taxon>
        <taxon>Pezizomycotina</taxon>
        <taxon>Sordariomycetes</taxon>
        <taxon>Hypocreomycetidae</taxon>
        <taxon>Glomerellales</taxon>
        <taxon>Glomerellaceae</taxon>
        <taxon>Colletotrichum</taxon>
        <taxon>Colletotrichum acutatum species complex</taxon>
    </lineage>
</organism>
<name>A0ABQ9QG36_9PEZI</name>
<evidence type="ECO:0000313" key="2">
    <source>
        <dbReference type="Proteomes" id="UP001227543"/>
    </source>
</evidence>
<proteinExistence type="predicted"/>
<accession>A0ABQ9QG36</accession>
<dbReference type="RefSeq" id="XP_060372163.1">
    <property type="nucleotide sequence ID" value="XM_060533258.1"/>
</dbReference>
<dbReference type="EMBL" id="MLFU01000459">
    <property type="protein sequence ID" value="KAK1452639.1"/>
    <property type="molecule type" value="Genomic_DNA"/>
</dbReference>
<dbReference type="Proteomes" id="UP001227543">
    <property type="component" value="Unassembled WGS sequence"/>
</dbReference>
<feature type="non-terminal residue" evidence="1">
    <location>
        <position position="1"/>
    </location>
</feature>
<evidence type="ECO:0000313" key="1">
    <source>
        <dbReference type="EMBL" id="KAK1452639.1"/>
    </source>
</evidence>
<keyword evidence="2" id="KW-1185">Reference proteome</keyword>
<reference evidence="1 2" key="1">
    <citation type="submission" date="2016-10" db="EMBL/GenBank/DDBJ databases">
        <title>The genome sequence of Colletotrichum fioriniae PJ7.</title>
        <authorList>
            <person name="Baroncelli R."/>
        </authorList>
    </citation>
    <scope>NUCLEOTIDE SEQUENCE [LARGE SCALE GENOMIC DNA]</scope>
    <source>
        <strain evidence="1 2">Tom-12</strain>
    </source>
</reference>
<dbReference type="GeneID" id="85417496"/>
<comment type="caution">
    <text evidence="1">The sequence shown here is derived from an EMBL/GenBank/DDBJ whole genome shotgun (WGS) entry which is preliminary data.</text>
</comment>
<sequence length="43" mass="4685">VEKLIVKVESFYKLIESAQAFPAPEGLDADGVDLGDMTDLVNF</sequence>
<gene>
    <name evidence="1" type="ORF">CTAM01_17271</name>
</gene>
<protein>
    <submittedName>
        <fullName evidence="1">Uncharacterized protein</fullName>
    </submittedName>
</protein>